<sequence length="792" mass="88152">MKRTKGGRLALALSVAMVATALSMPVSSASKELTSLEEAGEGTSNAVQMGAADAEEEAGSSTISKEKAESLIRQYVNIPEDYVLQRTSYQTNMLTEGKRYEWNMQFQKQVNGKHIGSINASIDADSGQLMSFSSYVDNPSAKPTFPLKVDRKEAQRMAEELIGELAASYQTQLRLDEAYGADTLPPLTGGVVHQLRYERVVNGNLFNGNFIRISIDSEGHLQSFRLVWDDTITFPEAGKTLTMEEAQAALEKAADPELYYILPFNQGMGAAKPYLSYQLQPFAIDAVSGDLLGEDRYYSYRRGEVSADPLTKQPLGSKPETGQLSEKDAIAAVKDGFGLPEGSELVSSSFNDYKDEQTGKPKLQWHLNWVLKKDGKEAGNLYASVDGSTGVVQSFNQYSHHNEVKDGQGVTLERALEKAENTVKEQLPWLTDKLYTVKPDEKQYEYKQPEEIGSYSISFVHKVHGATVQYDYVNVNIDARTGEVRSFEARIADFDYAYSTPRLISESAAVTHWMDVYKPQLTYRLQEQYWLDGQPLPVEKVNLLIASGERVPDDIEKKSTVELVYQLVSRPLEDSVFLDARDGQWRSEETGEATSLDRPRATDIEGHWAEHSLELMVAYKALDLKDGEVRPGAKITRGELIKMLVLARNSGRFASYDGLANKEMSASFNDVSASSAYFAYVESALEQNLIDRGDGNFEPDATVSRDEMAELIVRALGYNPLAEYDHMFKVNFKDADGIANKGQAAIVVGLKIMTLSDGKFLPSKEVTRAEASIAFYRYLQKRAELHEAPLRI</sequence>
<evidence type="ECO:0000259" key="3">
    <source>
        <dbReference type="PROSITE" id="PS51272"/>
    </source>
</evidence>
<keyword evidence="5" id="KW-1185">Reference proteome</keyword>
<gene>
    <name evidence="4" type="ORF">ACFQ2I_00275</name>
</gene>
<dbReference type="Pfam" id="PF16244">
    <property type="entry name" value="DUF4901"/>
    <property type="match status" value="2"/>
</dbReference>
<feature type="region of interest" description="Disordered" evidence="1">
    <location>
        <begin position="33"/>
        <end position="64"/>
    </location>
</feature>
<comment type="caution">
    <text evidence="4">The sequence shown here is derived from an EMBL/GenBank/DDBJ whole genome shotgun (WGS) entry which is preliminary data.</text>
</comment>
<accession>A0ABW3HK22</accession>
<dbReference type="InterPro" id="IPR032599">
    <property type="entry name" value="YcdB/YcdC_rep_domain"/>
</dbReference>
<organism evidence="4 5">
    <name type="scientific">Paenibacillus chungangensis</name>
    <dbReference type="NCBI Taxonomy" id="696535"/>
    <lineage>
        <taxon>Bacteria</taxon>
        <taxon>Bacillati</taxon>
        <taxon>Bacillota</taxon>
        <taxon>Bacilli</taxon>
        <taxon>Bacillales</taxon>
        <taxon>Paenibacillaceae</taxon>
        <taxon>Paenibacillus</taxon>
    </lineage>
</organism>
<dbReference type="Proteomes" id="UP001596989">
    <property type="component" value="Unassembled WGS sequence"/>
</dbReference>
<evidence type="ECO:0000256" key="2">
    <source>
        <dbReference type="SAM" id="SignalP"/>
    </source>
</evidence>
<dbReference type="PROSITE" id="PS51272">
    <property type="entry name" value="SLH"/>
    <property type="match status" value="1"/>
</dbReference>
<protein>
    <submittedName>
        <fullName evidence="4">S-layer homology domain-containing protein</fullName>
    </submittedName>
</protein>
<dbReference type="Pfam" id="PF00395">
    <property type="entry name" value="SLH"/>
    <property type="match status" value="2"/>
</dbReference>
<proteinExistence type="predicted"/>
<dbReference type="RefSeq" id="WP_377561430.1">
    <property type="nucleotide sequence ID" value="NZ_JBHTJZ010000002.1"/>
</dbReference>
<name>A0ABW3HK22_9BACL</name>
<dbReference type="InterPro" id="IPR001119">
    <property type="entry name" value="SLH_dom"/>
</dbReference>
<reference evidence="5" key="1">
    <citation type="journal article" date="2019" name="Int. J. Syst. Evol. Microbiol.">
        <title>The Global Catalogue of Microorganisms (GCM) 10K type strain sequencing project: providing services to taxonomists for standard genome sequencing and annotation.</title>
        <authorList>
            <consortium name="The Broad Institute Genomics Platform"/>
            <consortium name="The Broad Institute Genome Sequencing Center for Infectious Disease"/>
            <person name="Wu L."/>
            <person name="Ma J."/>
        </authorList>
    </citation>
    <scope>NUCLEOTIDE SEQUENCE [LARGE SCALE GENOMIC DNA]</scope>
    <source>
        <strain evidence="5">CCUG 59129</strain>
    </source>
</reference>
<feature type="domain" description="SLH" evidence="3">
    <location>
        <begin position="664"/>
        <end position="726"/>
    </location>
</feature>
<evidence type="ECO:0000256" key="1">
    <source>
        <dbReference type="SAM" id="MobiDB-lite"/>
    </source>
</evidence>
<evidence type="ECO:0000313" key="5">
    <source>
        <dbReference type="Proteomes" id="UP001596989"/>
    </source>
</evidence>
<keyword evidence="2" id="KW-0732">Signal</keyword>
<feature type="signal peptide" evidence="2">
    <location>
        <begin position="1"/>
        <end position="28"/>
    </location>
</feature>
<dbReference type="EMBL" id="JBHTJZ010000002">
    <property type="protein sequence ID" value="MFD0957827.1"/>
    <property type="molecule type" value="Genomic_DNA"/>
</dbReference>
<evidence type="ECO:0000313" key="4">
    <source>
        <dbReference type="EMBL" id="MFD0957827.1"/>
    </source>
</evidence>
<feature type="chain" id="PRO_5046400584" evidence="2">
    <location>
        <begin position="29"/>
        <end position="792"/>
    </location>
</feature>